<accession>A0ABR3K6V5</accession>
<evidence type="ECO:0000256" key="2">
    <source>
        <dbReference type="SAM" id="MobiDB-lite"/>
    </source>
</evidence>
<reference evidence="3 4" key="1">
    <citation type="submission" date="2024-07" db="EMBL/GenBank/DDBJ databases">
        <title>Enhanced genomic and transcriptomic resources for Trichinella pseudospiralis and T. spiralis underpin the discovery of pronounced molecular differences between stages and species.</title>
        <authorList>
            <person name="Pasi K.K."/>
            <person name="La Rosa G."/>
            <person name="Gomez-Morales M.A."/>
            <person name="Tosini F."/>
            <person name="Sumanam S."/>
            <person name="Young N.D."/>
            <person name="Chang B.C."/>
            <person name="Robin G.B."/>
        </authorList>
    </citation>
    <scope>NUCLEOTIDE SEQUENCE [LARGE SCALE GENOMIC DNA]</scope>
    <source>
        <strain evidence="3">ISS534</strain>
    </source>
</reference>
<evidence type="ECO:0000256" key="1">
    <source>
        <dbReference type="SAM" id="Coils"/>
    </source>
</evidence>
<organism evidence="3 4">
    <name type="scientific">Trichinella spiralis</name>
    <name type="common">Trichina worm</name>
    <dbReference type="NCBI Taxonomy" id="6334"/>
    <lineage>
        <taxon>Eukaryota</taxon>
        <taxon>Metazoa</taxon>
        <taxon>Ecdysozoa</taxon>
        <taxon>Nematoda</taxon>
        <taxon>Enoplea</taxon>
        <taxon>Dorylaimia</taxon>
        <taxon>Trichinellida</taxon>
        <taxon>Trichinellidae</taxon>
        <taxon>Trichinella</taxon>
    </lineage>
</organism>
<feature type="compositionally biased region" description="Basic residues" evidence="2">
    <location>
        <begin position="367"/>
        <end position="376"/>
    </location>
</feature>
<feature type="region of interest" description="Disordered" evidence="2">
    <location>
        <begin position="291"/>
        <end position="310"/>
    </location>
</feature>
<feature type="coiled-coil region" evidence="1">
    <location>
        <begin position="39"/>
        <end position="164"/>
    </location>
</feature>
<sequence>MHKTVKISFDEIWPFNNESMGTSEEKSNISWLKQQILSVDVANCRLRALEKEHENLKRKLVEKSSYISRFMQVVETLKQNLQKANDDHLLLLSQLQVYEAKARADESTITELLEQLKVEKLNSFKYELRIKELSSKNAELNAKNTSLIQKNAETEQLLQLAEKDISQKNVLKKKSSLLDEKRICLMWGKIFKRHYDLKRNLPPPPSQCICHTGEESGVSQGEKSLMKQMKSVRTQVEDDELERSRGISPDADSWEREIARSSAFVKDKTVTASSSEVPLPREKHLEVDKDMDLSTSESNGNEVPKKAKMDDVHNEQSQSLPLLSIKPTDVAHSPLIQCSSVPANEVIHNPVPFLTNPENSNVSIKDRKLKGAKKISSRISNGHSQSPAAAVAPSSLHLQLVSKCAESSKNSTEPPKSLPPASSSSSSSTFIPHEAAKEKDDECDTSLLYDKIIPAMENHFKMGKLSPMKDIQSTCARKESLVEKNIGPLNNLNVDIVMSSLKRIILPPLSPIPELVSEDVRAEVKESSAEVEFAVAEIPTETYSLGVTIKEKRFSAVPDAQQTVTTTSQLNHKLSVDKCVEYASDSDSDDSLGLAIHDDDDDDDGGGGEKVSRKTKMLDECQSEKVANLAKQPCNQNGDPEVVQGEIWKNSKQSAV</sequence>
<feature type="compositionally biased region" description="Low complexity" evidence="2">
    <location>
        <begin position="419"/>
        <end position="428"/>
    </location>
</feature>
<feature type="region of interest" description="Disordered" evidence="2">
    <location>
        <begin position="585"/>
        <end position="656"/>
    </location>
</feature>
<keyword evidence="4" id="KW-1185">Reference proteome</keyword>
<dbReference type="Proteomes" id="UP001558632">
    <property type="component" value="Unassembled WGS sequence"/>
</dbReference>
<name>A0ABR3K6V5_TRISP</name>
<feature type="compositionally biased region" description="Low complexity" evidence="2">
    <location>
        <begin position="384"/>
        <end position="395"/>
    </location>
</feature>
<comment type="caution">
    <text evidence="3">The sequence shown here is derived from an EMBL/GenBank/DDBJ whole genome shotgun (WGS) entry which is preliminary data.</text>
</comment>
<evidence type="ECO:0000313" key="3">
    <source>
        <dbReference type="EMBL" id="KAL1230988.1"/>
    </source>
</evidence>
<feature type="compositionally biased region" description="Basic and acidic residues" evidence="2">
    <location>
        <begin position="610"/>
        <end position="623"/>
    </location>
</feature>
<feature type="region of interest" description="Disordered" evidence="2">
    <location>
        <begin position="357"/>
        <end position="439"/>
    </location>
</feature>
<keyword evidence="1" id="KW-0175">Coiled coil</keyword>
<gene>
    <name evidence="3" type="ORF">TSPI_03770</name>
</gene>
<proteinExistence type="predicted"/>
<dbReference type="EMBL" id="JBEUSY010000461">
    <property type="protein sequence ID" value="KAL1230988.1"/>
    <property type="molecule type" value="Genomic_DNA"/>
</dbReference>
<evidence type="ECO:0000313" key="4">
    <source>
        <dbReference type="Proteomes" id="UP001558632"/>
    </source>
</evidence>
<protein>
    <submittedName>
        <fullName evidence="3">C2H2 finger domain transcription factor crzA</fullName>
    </submittedName>
</protein>